<accession>A0A7M2YAZ7</accession>
<feature type="transmembrane region" description="Helical" evidence="5">
    <location>
        <begin position="204"/>
        <end position="225"/>
    </location>
</feature>
<name>A0A7M2YAZ7_9FLAO</name>
<feature type="transmembrane region" description="Helical" evidence="5">
    <location>
        <begin position="165"/>
        <end position="184"/>
    </location>
</feature>
<keyword evidence="7" id="KW-1185">Reference proteome</keyword>
<reference evidence="6 7" key="1">
    <citation type="submission" date="2019-05" db="EMBL/GenBank/DDBJ databases">
        <title>Chryseobacterium sp. isolated from King George Island, maritime Antarctica.</title>
        <authorList>
            <person name="Peng X."/>
        </authorList>
    </citation>
    <scope>NUCLEOTIDE SEQUENCE [LARGE SCALE GENOMIC DNA]</scope>
    <source>
        <strain evidence="6 7">7-3A</strain>
    </source>
</reference>
<dbReference type="GO" id="GO:0015179">
    <property type="term" value="F:L-amino acid transmembrane transporter activity"/>
    <property type="evidence" value="ECO:0007669"/>
    <property type="project" value="TreeGrafter"/>
</dbReference>
<dbReference type="GO" id="GO:0016020">
    <property type="term" value="C:membrane"/>
    <property type="evidence" value="ECO:0007669"/>
    <property type="project" value="UniProtKB-SubCell"/>
</dbReference>
<evidence type="ECO:0000256" key="3">
    <source>
        <dbReference type="ARBA" id="ARBA00022989"/>
    </source>
</evidence>
<protein>
    <submittedName>
        <fullName evidence="6">APC family permease</fullName>
    </submittedName>
</protein>
<feature type="transmembrane region" description="Helical" evidence="5">
    <location>
        <begin position="411"/>
        <end position="432"/>
    </location>
</feature>
<feature type="transmembrane region" description="Helical" evidence="5">
    <location>
        <begin position="341"/>
        <end position="364"/>
    </location>
</feature>
<keyword evidence="3 5" id="KW-1133">Transmembrane helix</keyword>
<feature type="transmembrane region" description="Helical" evidence="5">
    <location>
        <begin position="135"/>
        <end position="153"/>
    </location>
</feature>
<keyword evidence="2 5" id="KW-0812">Transmembrane</keyword>
<organism evidence="6 7">
    <name type="scientific">Kaistella flava</name>
    <name type="common">ex Peng et al. 2021</name>
    <dbReference type="NCBI Taxonomy" id="2038776"/>
    <lineage>
        <taxon>Bacteria</taxon>
        <taxon>Pseudomonadati</taxon>
        <taxon>Bacteroidota</taxon>
        <taxon>Flavobacteriia</taxon>
        <taxon>Flavobacteriales</taxon>
        <taxon>Weeksellaceae</taxon>
        <taxon>Chryseobacterium group</taxon>
        <taxon>Kaistella</taxon>
    </lineage>
</organism>
<dbReference type="Gene3D" id="1.20.1740.10">
    <property type="entry name" value="Amino acid/polyamine transporter I"/>
    <property type="match status" value="1"/>
</dbReference>
<feature type="transmembrane region" description="Helical" evidence="5">
    <location>
        <begin position="12"/>
        <end position="31"/>
    </location>
</feature>
<dbReference type="PANTHER" id="PTHR11785:SF512">
    <property type="entry name" value="SOBREMESA, ISOFORM B"/>
    <property type="match status" value="1"/>
</dbReference>
<evidence type="ECO:0000313" key="7">
    <source>
        <dbReference type="Proteomes" id="UP000594195"/>
    </source>
</evidence>
<evidence type="ECO:0000256" key="1">
    <source>
        <dbReference type="ARBA" id="ARBA00004141"/>
    </source>
</evidence>
<gene>
    <name evidence="6" type="ORF">Q73A0000_09200</name>
</gene>
<keyword evidence="4 5" id="KW-0472">Membrane</keyword>
<dbReference type="RefSeq" id="WP_193810699.1">
    <property type="nucleotide sequence ID" value="NZ_CP040442.1"/>
</dbReference>
<evidence type="ECO:0000256" key="5">
    <source>
        <dbReference type="SAM" id="Phobius"/>
    </source>
</evidence>
<evidence type="ECO:0000256" key="2">
    <source>
        <dbReference type="ARBA" id="ARBA00022692"/>
    </source>
</evidence>
<dbReference type="AlphaFoldDB" id="A0A7M2YAZ7"/>
<dbReference type="PANTHER" id="PTHR11785">
    <property type="entry name" value="AMINO ACID TRANSPORTER"/>
    <property type="match status" value="1"/>
</dbReference>
<dbReference type="PIRSF" id="PIRSF006060">
    <property type="entry name" value="AA_transporter"/>
    <property type="match status" value="1"/>
</dbReference>
<comment type="subcellular location">
    <subcellularLocation>
        <location evidence="1">Membrane</location>
        <topology evidence="1">Multi-pass membrane protein</topology>
    </subcellularLocation>
</comment>
<dbReference type="Pfam" id="PF13520">
    <property type="entry name" value="AA_permease_2"/>
    <property type="match status" value="1"/>
</dbReference>
<feature type="transmembrane region" description="Helical" evidence="5">
    <location>
        <begin position="43"/>
        <end position="63"/>
    </location>
</feature>
<evidence type="ECO:0000313" key="6">
    <source>
        <dbReference type="EMBL" id="QOW10533.1"/>
    </source>
</evidence>
<dbReference type="KEGG" id="kfa:Q73A0000_09200"/>
<feature type="transmembrane region" description="Helical" evidence="5">
    <location>
        <begin position="438"/>
        <end position="455"/>
    </location>
</feature>
<feature type="transmembrane region" description="Helical" evidence="5">
    <location>
        <begin position="245"/>
        <end position="265"/>
    </location>
</feature>
<feature type="transmembrane region" description="Helical" evidence="5">
    <location>
        <begin position="376"/>
        <end position="399"/>
    </location>
</feature>
<dbReference type="EMBL" id="CP040442">
    <property type="protein sequence ID" value="QOW10533.1"/>
    <property type="molecule type" value="Genomic_DNA"/>
</dbReference>
<sequence>MSNDQKLEAKYGLFTAISMVIGQVIGSGIFFKVDDVLLSTQGNVLAGLLGFLIVGISVVFAGISMANYAELLPKDGGILNYVNYRFGETASYFVGWMYMSLFYPSLTAVLFTVSGIYIAHLLAEFMSFVPTPLHYALIGFVNLVIFFFINIFRPKSSGIFQQMTTVLKVLPLIFIASLGILSLFKGEVSEVNTFTQIGSGFQNQSFILLVAASFIPISFAFDGWYIATQISGEIKNSSKNLPKALIIGTISVMVIYIAYYLGIVFRMSGDEIIQLKDSYITEFARKAASNSGAILMQLFIIISVLGTSNGLLLATIRVPYQFSNLEKSKKFLNLSKVNEKLKMPVNSAVFGTLIIVFYLFVYYINNTHPYFTETNFDLSAIPIIFIYLVNGALFVGLFQLFKKKVFARNSFFKKIITVIAVLGNLVVLFGTATAPNGLMYFVINIIFILAGFLLMRRT</sequence>
<dbReference type="Proteomes" id="UP000594195">
    <property type="component" value="Chromosome"/>
</dbReference>
<feature type="transmembrane region" description="Helical" evidence="5">
    <location>
        <begin position="101"/>
        <end position="123"/>
    </location>
</feature>
<dbReference type="InterPro" id="IPR002293">
    <property type="entry name" value="AA/rel_permease1"/>
</dbReference>
<dbReference type="InterPro" id="IPR050598">
    <property type="entry name" value="AminoAcid_Transporter"/>
</dbReference>
<proteinExistence type="predicted"/>
<evidence type="ECO:0000256" key="4">
    <source>
        <dbReference type="ARBA" id="ARBA00023136"/>
    </source>
</evidence>
<feature type="transmembrane region" description="Helical" evidence="5">
    <location>
        <begin position="294"/>
        <end position="320"/>
    </location>
</feature>